<dbReference type="InterPro" id="IPR015854">
    <property type="entry name" value="ABC_transpr_LolD-like"/>
</dbReference>
<proteinExistence type="predicted"/>
<dbReference type="GO" id="GO:0005886">
    <property type="term" value="C:plasma membrane"/>
    <property type="evidence" value="ECO:0007669"/>
    <property type="project" value="TreeGrafter"/>
</dbReference>
<name>A0A7L5BW49_9RHOB</name>
<dbReference type="GO" id="GO:0005524">
    <property type="term" value="F:ATP binding"/>
    <property type="evidence" value="ECO:0007669"/>
    <property type="project" value="UniProtKB-KW"/>
</dbReference>
<evidence type="ECO:0000313" key="4">
    <source>
        <dbReference type="EMBL" id="QIE54767.1"/>
    </source>
</evidence>
<dbReference type="Proteomes" id="UP000503336">
    <property type="component" value="Chromosome"/>
</dbReference>
<feature type="domain" description="ABC transporter" evidence="3">
    <location>
        <begin position="2"/>
        <end position="223"/>
    </location>
</feature>
<dbReference type="Gene3D" id="3.40.50.300">
    <property type="entry name" value="P-loop containing nucleotide triphosphate hydrolases"/>
    <property type="match status" value="1"/>
</dbReference>
<evidence type="ECO:0000256" key="1">
    <source>
        <dbReference type="ARBA" id="ARBA00022741"/>
    </source>
</evidence>
<sequence>MIEFRAAGFSYGENAVLSDVTLTLSAGSMHFLAGRSGAGKTTVLRLIYLALRPDTGEVRVFDRDTSAIPRREEPAIRRRMGVVLQDCDLIDHMTVLENISLPLRLPGREIRPAQELRELGAWVGLGKRLGARPAELSSGERQRAAIARAVVASPDLIIADEPTGNVDADTAERIMSLFIELNRLGKTVVIATHDLNLMRAAQGMSAHVLKVENGRIFRSGAPL</sequence>
<dbReference type="PANTHER" id="PTHR24220:SF470">
    <property type="entry name" value="CELL DIVISION ATP-BINDING PROTEIN FTSE"/>
    <property type="match status" value="1"/>
</dbReference>
<dbReference type="InterPro" id="IPR003593">
    <property type="entry name" value="AAA+_ATPase"/>
</dbReference>
<dbReference type="SMART" id="SM00382">
    <property type="entry name" value="AAA"/>
    <property type="match status" value="1"/>
</dbReference>
<dbReference type="PROSITE" id="PS50893">
    <property type="entry name" value="ABC_TRANSPORTER_2"/>
    <property type="match status" value="1"/>
</dbReference>
<evidence type="ECO:0000256" key="2">
    <source>
        <dbReference type="ARBA" id="ARBA00022840"/>
    </source>
</evidence>
<evidence type="ECO:0000259" key="3">
    <source>
        <dbReference type="PROSITE" id="PS50893"/>
    </source>
</evidence>
<dbReference type="EMBL" id="CP049056">
    <property type="protein sequence ID" value="QIE54767.1"/>
    <property type="molecule type" value="Genomic_DNA"/>
</dbReference>
<dbReference type="SUPFAM" id="SSF52540">
    <property type="entry name" value="P-loop containing nucleoside triphosphate hydrolases"/>
    <property type="match status" value="1"/>
</dbReference>
<protein>
    <submittedName>
        <fullName evidence="4">ATP-binding cassette domain-containing protein</fullName>
    </submittedName>
</protein>
<keyword evidence="1" id="KW-0547">Nucleotide-binding</keyword>
<gene>
    <name evidence="4" type="ORF">G5B40_04510</name>
</gene>
<evidence type="ECO:0000313" key="5">
    <source>
        <dbReference type="Proteomes" id="UP000503336"/>
    </source>
</evidence>
<dbReference type="GO" id="GO:0022857">
    <property type="term" value="F:transmembrane transporter activity"/>
    <property type="evidence" value="ECO:0007669"/>
    <property type="project" value="TreeGrafter"/>
</dbReference>
<dbReference type="InterPro" id="IPR017871">
    <property type="entry name" value="ABC_transporter-like_CS"/>
</dbReference>
<dbReference type="PANTHER" id="PTHR24220">
    <property type="entry name" value="IMPORT ATP-BINDING PROTEIN"/>
    <property type="match status" value="1"/>
</dbReference>
<keyword evidence="2 4" id="KW-0067">ATP-binding</keyword>
<dbReference type="Pfam" id="PF00005">
    <property type="entry name" value="ABC_tran"/>
    <property type="match status" value="1"/>
</dbReference>
<keyword evidence="5" id="KW-1185">Reference proteome</keyword>
<organism evidence="4 5">
    <name type="scientific">Pikeienuella piscinae</name>
    <dbReference type="NCBI Taxonomy" id="2748098"/>
    <lineage>
        <taxon>Bacteria</taxon>
        <taxon>Pseudomonadati</taxon>
        <taxon>Pseudomonadota</taxon>
        <taxon>Alphaproteobacteria</taxon>
        <taxon>Rhodobacterales</taxon>
        <taxon>Paracoccaceae</taxon>
        <taxon>Pikeienuella</taxon>
    </lineage>
</organism>
<accession>A0A7L5BW49</accession>
<dbReference type="GO" id="GO:0016887">
    <property type="term" value="F:ATP hydrolysis activity"/>
    <property type="evidence" value="ECO:0007669"/>
    <property type="project" value="InterPro"/>
</dbReference>
<dbReference type="RefSeq" id="WP_165095559.1">
    <property type="nucleotide sequence ID" value="NZ_CP049056.1"/>
</dbReference>
<dbReference type="AlphaFoldDB" id="A0A7L5BW49"/>
<dbReference type="InterPro" id="IPR027417">
    <property type="entry name" value="P-loop_NTPase"/>
</dbReference>
<dbReference type="InterPro" id="IPR003439">
    <property type="entry name" value="ABC_transporter-like_ATP-bd"/>
</dbReference>
<dbReference type="KEGG" id="hdh:G5B40_04510"/>
<dbReference type="PROSITE" id="PS00211">
    <property type="entry name" value="ABC_TRANSPORTER_1"/>
    <property type="match status" value="1"/>
</dbReference>
<reference evidence="4 5" key="1">
    <citation type="submission" date="2020-02" db="EMBL/GenBank/DDBJ databases">
        <title>complete genome sequence of Rhodobacteraceae bacterium.</title>
        <authorList>
            <person name="Park J."/>
            <person name="Kim Y.-S."/>
            <person name="Kim K.-H."/>
        </authorList>
    </citation>
    <scope>NUCLEOTIDE SEQUENCE [LARGE SCALE GENOMIC DNA]</scope>
    <source>
        <strain evidence="4 5">RR4-56</strain>
    </source>
</reference>